<reference evidence="2 3" key="1">
    <citation type="submission" date="2020-08" db="EMBL/GenBank/DDBJ databases">
        <title>Genomic Encyclopedia of Type Strains, Phase IV (KMG-V): Genome sequencing to study the core and pangenomes of soil and plant-associated prokaryotes.</title>
        <authorList>
            <person name="Whitman W."/>
        </authorList>
    </citation>
    <scope>NUCLEOTIDE SEQUENCE [LARGE SCALE GENOMIC DNA]</scope>
    <source>
        <strain evidence="2 3">M8UP14</strain>
    </source>
</reference>
<gene>
    <name evidence="2" type="ORF">HDF16_002619</name>
</gene>
<dbReference type="Gene3D" id="3.20.20.140">
    <property type="entry name" value="Metal-dependent hydrolases"/>
    <property type="match status" value="1"/>
</dbReference>
<dbReference type="InterPro" id="IPR013108">
    <property type="entry name" value="Amidohydro_3"/>
</dbReference>
<dbReference type="Gene3D" id="2.30.40.10">
    <property type="entry name" value="Urease, subunit C, domain 1"/>
    <property type="match status" value="1"/>
</dbReference>
<dbReference type="GO" id="GO:0047420">
    <property type="term" value="F:N-acyl-D-amino-acid deacylase activity"/>
    <property type="evidence" value="ECO:0007669"/>
    <property type="project" value="UniProtKB-EC"/>
</dbReference>
<accession>A0A7W7ZDU1</accession>
<dbReference type="EMBL" id="JACHIP010000003">
    <property type="protein sequence ID" value="MBB5057913.1"/>
    <property type="molecule type" value="Genomic_DNA"/>
</dbReference>
<proteinExistence type="predicted"/>
<keyword evidence="2" id="KW-0378">Hydrolase</keyword>
<dbReference type="SUPFAM" id="SSF51338">
    <property type="entry name" value="Composite domain of metallo-dependent hydrolases"/>
    <property type="match status" value="1"/>
</dbReference>
<dbReference type="InterPro" id="IPR011059">
    <property type="entry name" value="Metal-dep_hydrolase_composite"/>
</dbReference>
<dbReference type="InterPro" id="IPR032466">
    <property type="entry name" value="Metal_Hydrolase"/>
</dbReference>
<dbReference type="Pfam" id="PF07969">
    <property type="entry name" value="Amidohydro_3"/>
    <property type="match status" value="1"/>
</dbReference>
<dbReference type="InterPro" id="IPR023100">
    <property type="entry name" value="D-aminoacylase_insert_dom_sf"/>
</dbReference>
<dbReference type="Proteomes" id="UP000540989">
    <property type="component" value="Unassembled WGS sequence"/>
</dbReference>
<dbReference type="Gene3D" id="3.30.1490.130">
    <property type="entry name" value="D-aminoacylase. Domain 3"/>
    <property type="match status" value="1"/>
</dbReference>
<comment type="caution">
    <text evidence="2">The sequence shown here is derived from an EMBL/GenBank/DDBJ whole genome shotgun (WGS) entry which is preliminary data.</text>
</comment>
<evidence type="ECO:0000313" key="2">
    <source>
        <dbReference type="EMBL" id="MBB5057913.1"/>
    </source>
</evidence>
<organism evidence="2 3">
    <name type="scientific">Granulicella aggregans</name>
    <dbReference type="NCBI Taxonomy" id="474949"/>
    <lineage>
        <taxon>Bacteria</taxon>
        <taxon>Pseudomonadati</taxon>
        <taxon>Acidobacteriota</taxon>
        <taxon>Terriglobia</taxon>
        <taxon>Terriglobales</taxon>
        <taxon>Acidobacteriaceae</taxon>
        <taxon>Granulicella</taxon>
    </lineage>
</organism>
<evidence type="ECO:0000259" key="1">
    <source>
        <dbReference type="Pfam" id="PF07969"/>
    </source>
</evidence>
<feature type="domain" description="Amidohydrolase 3" evidence="1">
    <location>
        <begin position="51"/>
        <end position="504"/>
    </location>
</feature>
<dbReference type="EC" id="3.5.2.3" evidence="2"/>
<dbReference type="PANTHER" id="PTHR11647:SF1">
    <property type="entry name" value="COLLAPSIN RESPONSE MEDIATOR PROTEIN"/>
    <property type="match status" value="1"/>
</dbReference>
<dbReference type="SUPFAM" id="SSF51556">
    <property type="entry name" value="Metallo-dependent hydrolases"/>
    <property type="match status" value="1"/>
</dbReference>
<name>A0A7W7ZDU1_9BACT</name>
<dbReference type="PANTHER" id="PTHR11647">
    <property type="entry name" value="HYDRANTOINASE/DIHYDROPYRIMIDINASE FAMILY MEMBER"/>
    <property type="match status" value="1"/>
</dbReference>
<dbReference type="RefSeq" id="WP_184217089.1">
    <property type="nucleotide sequence ID" value="NZ_JACHIP010000003.1"/>
</dbReference>
<keyword evidence="3" id="KW-1185">Reference proteome</keyword>
<dbReference type="GO" id="GO:0005829">
    <property type="term" value="C:cytosol"/>
    <property type="evidence" value="ECO:0007669"/>
    <property type="project" value="TreeGrafter"/>
</dbReference>
<sequence length="512" mass="55891">MSQLHDARPLVLLGGMLADGSGEEIRPGNVLIHGDRIVTVGHFDLPADASIIDCTSLVVAPGFIDVHSHSDLQVLEGRREKLLQGVTSEVVGNCGFSAYPHGAHAAELRSFANGIFCGGDHWEWDTAGEYLADTGTEETVASVYSLIGHGSLRVAVAGNRMDALEEPLLASMEQKLAEAFEQGAIGFSTGLMYAPGSGAPASELERLCSVVAAHDKIYCTHMRDYGFYLLEAVDEQIRLAERTGCRLQISHLQAVGRPNRELNDRALECIEAAHERGVDVAFDCYPYIAGSTVMTQLLPQWALQGGTAGMLTLLAAPTQRARMEEEMLGSIANTWDELFVSAVGSERNAHAVGKSLEELGELRQQRPADVIFDLLLEERGQVNVLEFNQSEENLRRNLNHPLAIIISDGFYVKGRPHPRLHGTFPELLGNLCRDRQWMPLATAIHKITGLPSSRFGIAERGFLRAGYLADVTVFDPATIRSRATYTNPEQSPEGVHYVFREGRSLLEPASPA</sequence>
<dbReference type="AlphaFoldDB" id="A0A7W7ZDU1"/>
<dbReference type="EC" id="3.5.1.81" evidence="2"/>
<dbReference type="InterPro" id="IPR050378">
    <property type="entry name" value="Metallo-dep_Hydrolases_sf"/>
</dbReference>
<protein>
    <submittedName>
        <fullName evidence="2">Dihydroorotase/N-acyl-D-amino-acid deacylase</fullName>
        <ecNumber evidence="2">3.5.1.81</ecNumber>
        <ecNumber evidence="2">3.5.2.3</ecNumber>
    </submittedName>
</protein>
<dbReference type="GO" id="GO:0004151">
    <property type="term" value="F:dihydroorotase activity"/>
    <property type="evidence" value="ECO:0007669"/>
    <property type="project" value="UniProtKB-EC"/>
</dbReference>
<evidence type="ECO:0000313" key="3">
    <source>
        <dbReference type="Proteomes" id="UP000540989"/>
    </source>
</evidence>